<dbReference type="EMBL" id="CP133548">
    <property type="protein sequence ID" value="WMS86784.1"/>
    <property type="molecule type" value="Genomic_DNA"/>
</dbReference>
<feature type="transmembrane region" description="Helical" evidence="1">
    <location>
        <begin position="60"/>
        <end position="79"/>
    </location>
</feature>
<dbReference type="Proteomes" id="UP001239782">
    <property type="component" value="Chromosome"/>
</dbReference>
<gene>
    <name evidence="2" type="ORF">Q9312_16305</name>
</gene>
<keyword evidence="1" id="KW-0812">Transmembrane</keyword>
<evidence type="ECO:0000313" key="3">
    <source>
        <dbReference type="Proteomes" id="UP001239782"/>
    </source>
</evidence>
<dbReference type="RefSeq" id="WP_309201929.1">
    <property type="nucleotide sequence ID" value="NZ_CP133548.1"/>
</dbReference>
<evidence type="ECO:0000256" key="1">
    <source>
        <dbReference type="SAM" id="Phobius"/>
    </source>
</evidence>
<keyword evidence="3" id="KW-1185">Reference proteome</keyword>
<name>A0AA51X6F0_9GAMM</name>
<evidence type="ECO:0000313" key="2">
    <source>
        <dbReference type="EMBL" id="WMS86784.1"/>
    </source>
</evidence>
<accession>A0AA51X6F0</accession>
<keyword evidence="1" id="KW-1133">Transmembrane helix</keyword>
<proteinExistence type="predicted"/>
<organism evidence="2 3">
    <name type="scientific">Pleionea litopenaei</name>
    <dbReference type="NCBI Taxonomy" id="3070815"/>
    <lineage>
        <taxon>Bacteria</taxon>
        <taxon>Pseudomonadati</taxon>
        <taxon>Pseudomonadota</taxon>
        <taxon>Gammaproteobacteria</taxon>
        <taxon>Oceanospirillales</taxon>
        <taxon>Pleioneaceae</taxon>
        <taxon>Pleionea</taxon>
    </lineage>
</organism>
<reference evidence="2 3" key="1">
    <citation type="submission" date="2023-08" db="EMBL/GenBank/DDBJ databases">
        <title>Pleionea litopenaei sp. nov., isolated from stomach of juvenile Litopenaeus vannamei.</title>
        <authorList>
            <person name="Rho A.M."/>
            <person name="Hwang C.Y."/>
        </authorList>
    </citation>
    <scope>NUCLEOTIDE SEQUENCE [LARGE SCALE GENOMIC DNA]</scope>
    <source>
        <strain evidence="2 3">HL-JVS1</strain>
    </source>
</reference>
<feature type="transmembrane region" description="Helical" evidence="1">
    <location>
        <begin position="123"/>
        <end position="144"/>
    </location>
</feature>
<dbReference type="KEGG" id="plei:Q9312_16305"/>
<protein>
    <submittedName>
        <fullName evidence="2">Uncharacterized protein</fullName>
    </submittedName>
</protein>
<sequence>MKNKNYNEFIKDILAIKDSCDLSKDYHQLPLYQQLERQVHNFNCHDDTRYSIAYSANVKYWLYGVLLLLILLGIFVVVYTQIEKQLEHYYGEEFAKVCVEHPDAKDCHPIQMMQSQQSDRLDLLKFTLPVAITLIVFFFSNAFFPARRQAVETEKKRTAMLSILEADVNDTLVWYGICPQMLSLFDKEFVGDDCQAHTDWQYKLSSPICSQIIHVLRRYILNFQNQCFEHGSFIDHRPYLVFNGDFTGVELIRDDDFWILNNAVCNRYTAMVSNGESLKSGIQQVEGDSFLDIINKTQDFKRLVMGIFSSIEMYIEQLEKTVECRIAIKNNEKRMPLDPNQVWLGLVAQANQSSLHHEMYELADVIQSMK</sequence>
<keyword evidence="1" id="KW-0472">Membrane</keyword>
<dbReference type="AlphaFoldDB" id="A0AA51X6F0"/>